<dbReference type="GO" id="GO:0016020">
    <property type="term" value="C:membrane"/>
    <property type="evidence" value="ECO:0007669"/>
    <property type="project" value="UniProtKB-SubCell"/>
</dbReference>
<feature type="transmembrane region" description="Helical" evidence="5">
    <location>
        <begin position="128"/>
        <end position="149"/>
    </location>
</feature>
<reference evidence="8" key="1">
    <citation type="submission" date="2015-07" db="EMBL/GenBank/DDBJ databases">
        <title>Complete genome sequence and phylogenetic analysis of Limnochorda pilosa.</title>
        <authorList>
            <person name="Watanabe M."/>
            <person name="Kojima H."/>
            <person name="Fukui M."/>
        </authorList>
    </citation>
    <scope>NUCLEOTIDE SEQUENCE [LARGE SCALE GENOMIC DNA]</scope>
    <source>
        <strain evidence="8">HC45</strain>
    </source>
</reference>
<keyword evidence="4 5" id="KW-0472">Membrane</keyword>
<keyword evidence="8" id="KW-1185">Reference proteome</keyword>
<feature type="transmembrane region" description="Helical" evidence="5">
    <location>
        <begin position="378"/>
        <end position="396"/>
    </location>
</feature>
<feature type="transmembrane region" description="Helical" evidence="5">
    <location>
        <begin position="30"/>
        <end position="49"/>
    </location>
</feature>
<feature type="transmembrane region" description="Helical" evidence="5">
    <location>
        <begin position="253"/>
        <end position="275"/>
    </location>
</feature>
<evidence type="ECO:0000313" key="7">
    <source>
        <dbReference type="EMBL" id="BAS26265.1"/>
    </source>
</evidence>
<evidence type="ECO:0000259" key="6">
    <source>
        <dbReference type="PROSITE" id="PS50801"/>
    </source>
</evidence>
<evidence type="ECO:0000256" key="3">
    <source>
        <dbReference type="ARBA" id="ARBA00022989"/>
    </source>
</evidence>
<evidence type="ECO:0000256" key="4">
    <source>
        <dbReference type="ARBA" id="ARBA00023136"/>
    </source>
</evidence>
<dbReference type="RefSeq" id="WP_198409649.1">
    <property type="nucleotide sequence ID" value="NZ_AP014924.1"/>
</dbReference>
<evidence type="ECO:0000256" key="2">
    <source>
        <dbReference type="ARBA" id="ARBA00022692"/>
    </source>
</evidence>
<keyword evidence="3 5" id="KW-1133">Transmembrane helix</keyword>
<dbReference type="AlphaFoldDB" id="A0A0K2SGP9"/>
<name>A0A0K2SGP9_LIMPI</name>
<dbReference type="EMBL" id="AP014924">
    <property type="protein sequence ID" value="BAS26265.1"/>
    <property type="molecule type" value="Genomic_DNA"/>
</dbReference>
<dbReference type="GO" id="GO:0055085">
    <property type="term" value="P:transmembrane transport"/>
    <property type="evidence" value="ECO:0007669"/>
    <property type="project" value="InterPro"/>
</dbReference>
<dbReference type="CDD" id="cd07042">
    <property type="entry name" value="STAS_SulP_like_sulfate_transporter"/>
    <property type="match status" value="1"/>
</dbReference>
<accession>A0A0K2SGP9</accession>
<evidence type="ECO:0000313" key="8">
    <source>
        <dbReference type="Proteomes" id="UP000065807"/>
    </source>
</evidence>
<keyword evidence="2 5" id="KW-0812">Transmembrane</keyword>
<dbReference type="PATRIC" id="fig|1555112.3.peg.426"/>
<evidence type="ECO:0000256" key="1">
    <source>
        <dbReference type="ARBA" id="ARBA00004141"/>
    </source>
</evidence>
<dbReference type="InterPro" id="IPR002645">
    <property type="entry name" value="STAS_dom"/>
</dbReference>
<dbReference type="STRING" id="1555112.LIP_0408"/>
<dbReference type="InterPro" id="IPR001902">
    <property type="entry name" value="SLC26A/SulP_fam"/>
</dbReference>
<feature type="transmembrane region" description="Helical" evidence="5">
    <location>
        <begin position="55"/>
        <end position="72"/>
    </location>
</feature>
<dbReference type="Pfam" id="PF00916">
    <property type="entry name" value="Sulfate_transp"/>
    <property type="match status" value="1"/>
</dbReference>
<feature type="transmembrane region" description="Helical" evidence="5">
    <location>
        <begin position="102"/>
        <end position="121"/>
    </location>
</feature>
<dbReference type="Proteomes" id="UP000065807">
    <property type="component" value="Chromosome"/>
</dbReference>
<feature type="domain" description="STAS" evidence="6">
    <location>
        <begin position="446"/>
        <end position="546"/>
    </location>
</feature>
<dbReference type="Pfam" id="PF01740">
    <property type="entry name" value="STAS"/>
    <property type="match status" value="1"/>
</dbReference>
<feature type="transmembrane region" description="Helical" evidence="5">
    <location>
        <begin position="446"/>
        <end position="466"/>
    </location>
</feature>
<organism evidence="7 8">
    <name type="scientific">Limnochorda pilosa</name>
    <dbReference type="NCBI Taxonomy" id="1555112"/>
    <lineage>
        <taxon>Bacteria</taxon>
        <taxon>Bacillati</taxon>
        <taxon>Bacillota</taxon>
        <taxon>Limnochordia</taxon>
        <taxon>Limnochordales</taxon>
        <taxon>Limnochordaceae</taxon>
        <taxon>Limnochorda</taxon>
    </lineage>
</organism>
<sequence>MKNRIPDLRLMRVWRDEFRGYDLGKLRNDLLAGITVAAVALPLALAFGVASGATAAAGLVTAILAGLLIGGLGGAPHQISGPTGAMSAVLIVLASRYGLEGVWVACLIGGVLLVLMGLFHLGQIVNFIPAAVITGFTSGISVIIFVGQIDNLLGVQTPAAENTLLKLIQYARLDYVPNPAALGLGLLVILIMVLWPKHWNARFPGSLLGLVVATVTSMVLELDVPVIGNIPQTLWLDDRLAVARIPWDHLGELIAPALSIAALGAIESLLCGAVIGRQTGAKLDASQELIAQGVGNIFIPFFGGVPATAAIARSSVAVRSGGATRLTSVTHAAVLLLAALLFAPTLSRVPLAALGGVLAVTAWRTNDWAEIRDIFRHGFKSAISTFAITLVATVLLDLTQAIILGVGLSALIFVFQSSQTEVTYAPVSVDKMRKAGYEMRHQGDRILVVYIVGPVFFGTVSTLNGALAKLDGYEDVVISLRAVPLVDTSGISALADVIDRLEGRGRRVYLSGLTRPVRSYLERAGVIQRLGADRVYWSADQAIVAIDHYRAALAGQAQMG</sequence>
<reference evidence="8" key="2">
    <citation type="journal article" date="2016" name="Int. J. Syst. Evol. Microbiol.">
        <title>Complete genome sequence and cell structure of Limnochorda pilosa, a Gram-negative spore-former within the phylum Firmicutes.</title>
        <authorList>
            <person name="Watanabe M."/>
            <person name="Kojima H."/>
            <person name="Fukui M."/>
        </authorList>
    </citation>
    <scope>NUCLEOTIDE SEQUENCE [LARGE SCALE GENOMIC DNA]</scope>
    <source>
        <strain evidence="8">HC45</strain>
    </source>
</reference>
<dbReference type="Gene3D" id="3.30.750.24">
    <property type="entry name" value="STAS domain"/>
    <property type="match status" value="1"/>
</dbReference>
<proteinExistence type="predicted"/>
<dbReference type="InterPro" id="IPR036513">
    <property type="entry name" value="STAS_dom_sf"/>
</dbReference>
<feature type="transmembrane region" description="Helical" evidence="5">
    <location>
        <begin position="323"/>
        <end position="343"/>
    </location>
</feature>
<dbReference type="KEGG" id="lpil:LIP_0408"/>
<dbReference type="InterPro" id="IPR011547">
    <property type="entry name" value="SLC26A/SulP_dom"/>
</dbReference>
<comment type="subcellular location">
    <subcellularLocation>
        <location evidence="1">Membrane</location>
        <topology evidence="1">Multi-pass membrane protein</topology>
    </subcellularLocation>
</comment>
<protein>
    <submittedName>
        <fullName evidence="7">Sulfate permease</fullName>
    </submittedName>
</protein>
<evidence type="ECO:0000256" key="5">
    <source>
        <dbReference type="SAM" id="Phobius"/>
    </source>
</evidence>
<gene>
    <name evidence="7" type="ORF">LIP_0408</name>
</gene>
<dbReference type="PROSITE" id="PS50801">
    <property type="entry name" value="STAS"/>
    <property type="match status" value="1"/>
</dbReference>
<dbReference type="PANTHER" id="PTHR11814">
    <property type="entry name" value="SULFATE TRANSPORTER"/>
    <property type="match status" value="1"/>
</dbReference>
<feature type="transmembrane region" description="Helical" evidence="5">
    <location>
        <begin position="175"/>
        <end position="195"/>
    </location>
</feature>
<dbReference type="SUPFAM" id="SSF52091">
    <property type="entry name" value="SpoIIaa-like"/>
    <property type="match status" value="1"/>
</dbReference>